<evidence type="ECO:0008006" key="3">
    <source>
        <dbReference type="Google" id="ProtNLM"/>
    </source>
</evidence>
<keyword evidence="2" id="KW-1185">Reference proteome</keyword>
<dbReference type="AlphaFoldDB" id="A0A9N9UWJ6"/>
<evidence type="ECO:0000313" key="2">
    <source>
        <dbReference type="Proteomes" id="UP000754883"/>
    </source>
</evidence>
<accession>A0A9N9UWJ6</accession>
<proteinExistence type="predicted"/>
<reference evidence="1 2" key="2">
    <citation type="submission" date="2021-10" db="EMBL/GenBank/DDBJ databases">
        <authorList>
            <person name="Piombo E."/>
        </authorList>
    </citation>
    <scope>NUCLEOTIDE SEQUENCE [LARGE SCALE GENOMIC DNA]</scope>
</reference>
<evidence type="ECO:0000313" key="1">
    <source>
        <dbReference type="EMBL" id="CAH0004408.1"/>
    </source>
</evidence>
<name>A0A9N9UWJ6_9HYPO</name>
<comment type="caution">
    <text evidence="1">The sequence shown here is derived from an EMBL/GenBank/DDBJ whole genome shotgun (WGS) entry which is preliminary data.</text>
</comment>
<reference evidence="2" key="1">
    <citation type="submission" date="2019-06" db="EMBL/GenBank/DDBJ databases">
        <authorList>
            <person name="Broberg M."/>
        </authorList>
    </citation>
    <scope>NUCLEOTIDE SEQUENCE [LARGE SCALE GENOMIC DNA]</scope>
</reference>
<organism evidence="1 2">
    <name type="scientific">Clonostachys byssicola</name>
    <dbReference type="NCBI Taxonomy" id="160290"/>
    <lineage>
        <taxon>Eukaryota</taxon>
        <taxon>Fungi</taxon>
        <taxon>Dikarya</taxon>
        <taxon>Ascomycota</taxon>
        <taxon>Pezizomycotina</taxon>
        <taxon>Sordariomycetes</taxon>
        <taxon>Hypocreomycetidae</taxon>
        <taxon>Hypocreales</taxon>
        <taxon>Bionectriaceae</taxon>
        <taxon>Clonostachys</taxon>
    </lineage>
</organism>
<dbReference type="OrthoDB" id="5149481at2759"/>
<protein>
    <recommendedName>
        <fullName evidence="3">Fungal N-terminal domain-containing protein</fullName>
    </recommendedName>
</protein>
<dbReference type="EMBL" id="CABFNO020001566">
    <property type="protein sequence ID" value="CAH0004408.1"/>
    <property type="molecule type" value="Genomic_DNA"/>
</dbReference>
<gene>
    <name evidence="1" type="ORF">CBYS24578_00011949</name>
</gene>
<sequence>MDPIAIVGLIGSVVSIGDVVAKSIRKLSDLRSRYHHAPFQITTLVGQLYIIQAAVGQLTQWKSSTFLNESRYLELASQIEASLDSFCPLILALGKYLDKFEIVSDCDSSHTQNKLQYMWNEKDIDVYLSLVDRQQYVG</sequence>
<dbReference type="Proteomes" id="UP000754883">
    <property type="component" value="Unassembled WGS sequence"/>
</dbReference>